<gene>
    <name evidence="3" type="ORF">Mucpa_2721</name>
</gene>
<dbReference type="HOGENOM" id="CLU_082049_4_1_10"/>
<feature type="chain" id="PRO_5003558358" description="Outer membrane protein beta-barrel domain-containing protein" evidence="1">
    <location>
        <begin position="21"/>
        <end position="204"/>
    </location>
</feature>
<name>H1Y6P1_9SPHI</name>
<dbReference type="RefSeq" id="WP_008507038.1">
    <property type="nucleotide sequence ID" value="NZ_CM001403.1"/>
</dbReference>
<evidence type="ECO:0000256" key="1">
    <source>
        <dbReference type="SAM" id="SignalP"/>
    </source>
</evidence>
<evidence type="ECO:0000259" key="2">
    <source>
        <dbReference type="Pfam" id="PF13568"/>
    </source>
</evidence>
<reference evidence="3" key="1">
    <citation type="submission" date="2011-09" db="EMBL/GenBank/DDBJ databases">
        <title>The permanent draft genome of Mucilaginibacter paludis DSM 18603.</title>
        <authorList>
            <consortium name="US DOE Joint Genome Institute (JGI-PGF)"/>
            <person name="Lucas S."/>
            <person name="Han J."/>
            <person name="Lapidus A."/>
            <person name="Bruce D."/>
            <person name="Goodwin L."/>
            <person name="Pitluck S."/>
            <person name="Peters L."/>
            <person name="Kyrpides N."/>
            <person name="Mavromatis K."/>
            <person name="Ivanova N."/>
            <person name="Mikhailova N."/>
            <person name="Held B."/>
            <person name="Detter J.C."/>
            <person name="Tapia R."/>
            <person name="Han C."/>
            <person name="Land M."/>
            <person name="Hauser L."/>
            <person name="Markowitz V."/>
            <person name="Cheng J.-F."/>
            <person name="Hugenholtz P."/>
            <person name="Woyke T."/>
            <person name="Wu D."/>
            <person name="Tindall B."/>
            <person name="Brambilla E."/>
            <person name="Klenk H.-P."/>
            <person name="Eisen J.A."/>
        </authorList>
    </citation>
    <scope>NUCLEOTIDE SEQUENCE [LARGE SCALE GENOMIC DNA]</scope>
    <source>
        <strain evidence="3">DSM 18603</strain>
    </source>
</reference>
<sequence length="204" mass="22416">MKKILSTLIIAVTFCTTAFSQTQSKGIEAGINIGYSSSTAISNNATNSTYKTGFNAGLSAENYFSDRWGLKVKVIYDQKGWKEGYITDYNGHLVFTDYNLDYVTVPVMANWHFGRTRNWYLNFGPYIGFLVNAKAPGANLDLKDYINSTDAGLALGIGIKFKIAEKTKLFIDYDAQAGATDIIKNNTGSSISLSRASFNVGLNF</sequence>
<dbReference type="SUPFAM" id="SSF56925">
    <property type="entry name" value="OMPA-like"/>
    <property type="match status" value="1"/>
</dbReference>
<dbReference type="EMBL" id="CM001403">
    <property type="protein sequence ID" value="EHQ26833.1"/>
    <property type="molecule type" value="Genomic_DNA"/>
</dbReference>
<dbReference type="Proteomes" id="UP000002774">
    <property type="component" value="Chromosome"/>
</dbReference>
<dbReference type="InterPro" id="IPR011250">
    <property type="entry name" value="OMP/PagP_B-barrel"/>
</dbReference>
<evidence type="ECO:0000313" key="4">
    <source>
        <dbReference type="Proteomes" id="UP000002774"/>
    </source>
</evidence>
<feature type="domain" description="Outer membrane protein beta-barrel" evidence="2">
    <location>
        <begin position="19"/>
        <end position="181"/>
    </location>
</feature>
<dbReference type="Gene3D" id="2.40.160.20">
    <property type="match status" value="1"/>
</dbReference>
<dbReference type="AlphaFoldDB" id="H1Y6P1"/>
<protein>
    <recommendedName>
        <fullName evidence="2">Outer membrane protein beta-barrel domain-containing protein</fullName>
    </recommendedName>
</protein>
<feature type="signal peptide" evidence="1">
    <location>
        <begin position="1"/>
        <end position="20"/>
    </location>
</feature>
<organism evidence="3 4">
    <name type="scientific">Mucilaginibacter paludis DSM 18603</name>
    <dbReference type="NCBI Taxonomy" id="714943"/>
    <lineage>
        <taxon>Bacteria</taxon>
        <taxon>Pseudomonadati</taxon>
        <taxon>Bacteroidota</taxon>
        <taxon>Sphingobacteriia</taxon>
        <taxon>Sphingobacteriales</taxon>
        <taxon>Sphingobacteriaceae</taxon>
        <taxon>Mucilaginibacter</taxon>
    </lineage>
</organism>
<keyword evidence="4" id="KW-1185">Reference proteome</keyword>
<keyword evidence="1" id="KW-0732">Signal</keyword>
<accession>H1Y6P1</accession>
<dbReference type="OrthoDB" id="947434at2"/>
<dbReference type="InterPro" id="IPR025665">
    <property type="entry name" value="Beta-barrel_OMP_2"/>
</dbReference>
<dbReference type="eggNOG" id="COG3047">
    <property type="taxonomic scope" value="Bacteria"/>
</dbReference>
<dbReference type="Pfam" id="PF13568">
    <property type="entry name" value="OMP_b-brl_2"/>
    <property type="match status" value="1"/>
</dbReference>
<dbReference type="STRING" id="714943.Mucpa_2721"/>
<proteinExistence type="predicted"/>
<evidence type="ECO:0000313" key="3">
    <source>
        <dbReference type="EMBL" id="EHQ26833.1"/>
    </source>
</evidence>